<accession>A0ABW4VRA3</accession>
<name>A0ABW4VRA3_9BACT</name>
<dbReference type="EMBL" id="JBHUHR010000038">
    <property type="protein sequence ID" value="MFD2035787.1"/>
    <property type="molecule type" value="Genomic_DNA"/>
</dbReference>
<organism evidence="2 3">
    <name type="scientific">Belliella marina</name>
    <dbReference type="NCBI Taxonomy" id="1644146"/>
    <lineage>
        <taxon>Bacteria</taxon>
        <taxon>Pseudomonadati</taxon>
        <taxon>Bacteroidota</taxon>
        <taxon>Cytophagia</taxon>
        <taxon>Cytophagales</taxon>
        <taxon>Cyclobacteriaceae</taxon>
        <taxon>Belliella</taxon>
    </lineage>
</organism>
<keyword evidence="3" id="KW-1185">Reference proteome</keyword>
<evidence type="ECO:0000313" key="2">
    <source>
        <dbReference type="EMBL" id="MFD2035787.1"/>
    </source>
</evidence>
<dbReference type="RefSeq" id="WP_376886725.1">
    <property type="nucleotide sequence ID" value="NZ_JBHUHR010000038.1"/>
</dbReference>
<dbReference type="Gene3D" id="3.40.50.720">
    <property type="entry name" value="NAD(P)-binding Rossmann-like Domain"/>
    <property type="match status" value="1"/>
</dbReference>
<dbReference type="Proteomes" id="UP001597361">
    <property type="component" value="Unassembled WGS sequence"/>
</dbReference>
<dbReference type="InterPro" id="IPR036291">
    <property type="entry name" value="NAD(P)-bd_dom_sf"/>
</dbReference>
<dbReference type="PANTHER" id="PTHR37850:SF1">
    <property type="entry name" value="SAF DOMAIN PROTEIN"/>
    <property type="match status" value="1"/>
</dbReference>
<gene>
    <name evidence="2" type="ORF">ACFSKL_13370</name>
</gene>
<dbReference type="PANTHER" id="PTHR37850">
    <property type="entry name" value="STRU PROTEIN"/>
    <property type="match status" value="1"/>
</dbReference>
<dbReference type="SUPFAM" id="SSF51735">
    <property type="entry name" value="NAD(P)-binding Rossmann-fold domains"/>
    <property type="match status" value="1"/>
</dbReference>
<dbReference type="InterPro" id="IPR048423">
    <property type="entry name" value="DRL_cat"/>
</dbReference>
<dbReference type="Pfam" id="PF21135">
    <property type="entry name" value="DRL_cat"/>
    <property type="match status" value="1"/>
</dbReference>
<sequence length="393" mass="43373">MFQNTTIKVGVVGTGWIIKGLVKLLNASTDMSVSGVLTRRDGKIEGLEVPEDIVYKIPELLFLNSDVIVVSTGDPIYSTAIIHEAFKYNLPVVTMDADTMVTTGTWLSRQGLITESNGDQPGCLAVLRKEVLEMGFTPIVYGNIKGFLNKNPSIEDMNYWSNKQGYSLSSVTSFTDGTKLQIEQALVANAFGVGIAQQGLLGFQTEDFVNSSYELAEIAEKIGTPISDYLLSRTAPPGVFIVTKHMEEMRNELRTYKMGDGPYYHHCKPTHLCFFEIPGTIKKLLRHNEILIDNSDRPTASVGAIAKRKLIKGDFIPNGIGSFDTRGEAIRIKDEPNHVPIGLLQNVVVKENVEEGQIIKFSDIDIPDSLATTAWFKILDSLDANLENKLVIN</sequence>
<reference evidence="3" key="1">
    <citation type="journal article" date="2019" name="Int. J. Syst. Evol. Microbiol.">
        <title>The Global Catalogue of Microorganisms (GCM) 10K type strain sequencing project: providing services to taxonomists for standard genome sequencing and annotation.</title>
        <authorList>
            <consortium name="The Broad Institute Genomics Platform"/>
            <consortium name="The Broad Institute Genome Sequencing Center for Infectious Disease"/>
            <person name="Wu L."/>
            <person name="Ma J."/>
        </authorList>
    </citation>
    <scope>NUCLEOTIDE SEQUENCE [LARGE SCALE GENOMIC DNA]</scope>
    <source>
        <strain evidence="3">CGMCC 1.15180</strain>
    </source>
</reference>
<evidence type="ECO:0000313" key="3">
    <source>
        <dbReference type="Proteomes" id="UP001597361"/>
    </source>
</evidence>
<feature type="domain" description="Oxidoreductase DRL-like catalytic" evidence="1">
    <location>
        <begin position="118"/>
        <end position="277"/>
    </location>
</feature>
<proteinExistence type="predicted"/>
<protein>
    <submittedName>
        <fullName evidence="2">NAD(P)-dependent oxidoreductase</fullName>
    </submittedName>
</protein>
<evidence type="ECO:0000259" key="1">
    <source>
        <dbReference type="Pfam" id="PF21135"/>
    </source>
</evidence>
<comment type="caution">
    <text evidence="2">The sequence shown here is derived from an EMBL/GenBank/DDBJ whole genome shotgun (WGS) entry which is preliminary data.</text>
</comment>
<dbReference type="CDD" id="cd11616">
    <property type="entry name" value="SAF_DH_OX_like"/>
    <property type="match status" value="1"/>
</dbReference>